<evidence type="ECO:0000313" key="2">
    <source>
        <dbReference type="Proteomes" id="UP000233551"/>
    </source>
</evidence>
<evidence type="ECO:0000313" key="1">
    <source>
        <dbReference type="EMBL" id="PKI52289.1"/>
    </source>
</evidence>
<reference evidence="1 2" key="1">
    <citation type="submission" date="2017-11" db="EMBL/GenBank/DDBJ databases">
        <title>De-novo sequencing of pomegranate (Punica granatum L.) genome.</title>
        <authorList>
            <person name="Akparov Z."/>
            <person name="Amiraslanov A."/>
            <person name="Hajiyeva S."/>
            <person name="Abbasov M."/>
            <person name="Kaur K."/>
            <person name="Hamwieh A."/>
            <person name="Solovyev V."/>
            <person name="Salamov A."/>
            <person name="Braich B."/>
            <person name="Kosarev P."/>
            <person name="Mahmoud A."/>
            <person name="Hajiyev E."/>
            <person name="Babayeva S."/>
            <person name="Izzatullayeva V."/>
            <person name="Mammadov A."/>
            <person name="Mammadov A."/>
            <person name="Sharifova S."/>
            <person name="Ojaghi J."/>
            <person name="Eynullazada K."/>
            <person name="Bayramov B."/>
            <person name="Abdulazimova A."/>
            <person name="Shahmuradov I."/>
        </authorList>
    </citation>
    <scope>NUCLEOTIDE SEQUENCE [LARGE SCALE GENOMIC DNA]</scope>
    <source>
        <strain evidence="2">cv. AG2017</strain>
        <tissue evidence="1">Leaf</tissue>
    </source>
</reference>
<name>A0A2I0J7S4_PUNGR</name>
<gene>
    <name evidence="1" type="ORF">CRG98_027331</name>
</gene>
<proteinExistence type="predicted"/>
<dbReference type="EMBL" id="PGOL01001946">
    <property type="protein sequence ID" value="PKI52289.1"/>
    <property type="molecule type" value="Genomic_DNA"/>
</dbReference>
<dbReference type="AlphaFoldDB" id="A0A2I0J7S4"/>
<keyword evidence="2" id="KW-1185">Reference proteome</keyword>
<sequence length="72" mass="7926">MTTGKGFQEGSLAPVSPPHHRTVHLLPLFITASTYRAIVEVHRDGRPIEGLQLPFEAEKVSIANMIRCSGKM</sequence>
<dbReference type="Proteomes" id="UP000233551">
    <property type="component" value="Unassembled WGS sequence"/>
</dbReference>
<comment type="caution">
    <text evidence="1">The sequence shown here is derived from an EMBL/GenBank/DDBJ whole genome shotgun (WGS) entry which is preliminary data.</text>
</comment>
<protein>
    <submittedName>
        <fullName evidence="1">Uncharacterized protein</fullName>
    </submittedName>
</protein>
<accession>A0A2I0J7S4</accession>
<organism evidence="1 2">
    <name type="scientific">Punica granatum</name>
    <name type="common">Pomegranate</name>
    <dbReference type="NCBI Taxonomy" id="22663"/>
    <lineage>
        <taxon>Eukaryota</taxon>
        <taxon>Viridiplantae</taxon>
        <taxon>Streptophyta</taxon>
        <taxon>Embryophyta</taxon>
        <taxon>Tracheophyta</taxon>
        <taxon>Spermatophyta</taxon>
        <taxon>Magnoliopsida</taxon>
        <taxon>eudicotyledons</taxon>
        <taxon>Gunneridae</taxon>
        <taxon>Pentapetalae</taxon>
        <taxon>rosids</taxon>
        <taxon>malvids</taxon>
        <taxon>Myrtales</taxon>
        <taxon>Lythraceae</taxon>
        <taxon>Punica</taxon>
    </lineage>
</organism>